<dbReference type="EMBL" id="CP089984">
    <property type="protein sequence ID" value="WXB17661.1"/>
    <property type="molecule type" value="Genomic_DNA"/>
</dbReference>
<sequence>MPNTDSTTHSQMTIVHAASEDLRGSREAFRLLQVWLPNAATKARNIGKLHLAHRLKQLSDDLLHRLVSCKMRDNGRTWDDGFVDIIHRLLVSIKRDVCKEGLDNDEFGVAAWVEIAGMLSRFELIPWTQWLGRRRLRRLLEATDPESVADFRNASQYHAALRKMRRRAPPTMLHSCFDCISNGHPRRNLLKNCYVPHATATPPTTPLHRNETRPDH</sequence>
<accession>A0ABZ2M353</accession>
<dbReference type="RefSeq" id="WP_394827301.1">
    <property type="nucleotide sequence ID" value="NZ_CP089984.1"/>
</dbReference>
<organism evidence="1 2">
    <name type="scientific">Pendulispora albinea</name>
    <dbReference type="NCBI Taxonomy" id="2741071"/>
    <lineage>
        <taxon>Bacteria</taxon>
        <taxon>Pseudomonadati</taxon>
        <taxon>Myxococcota</taxon>
        <taxon>Myxococcia</taxon>
        <taxon>Myxococcales</taxon>
        <taxon>Sorangiineae</taxon>
        <taxon>Pendulisporaceae</taxon>
        <taxon>Pendulispora</taxon>
    </lineage>
</organism>
<gene>
    <name evidence="1" type="ORF">LZC94_10405</name>
</gene>
<keyword evidence="2" id="KW-1185">Reference proteome</keyword>
<proteinExistence type="predicted"/>
<dbReference type="Proteomes" id="UP001370348">
    <property type="component" value="Chromosome"/>
</dbReference>
<name>A0ABZ2M353_9BACT</name>
<protein>
    <submittedName>
        <fullName evidence="1">Uncharacterized protein</fullName>
    </submittedName>
</protein>
<reference evidence="1 2" key="1">
    <citation type="submission" date="2021-12" db="EMBL/GenBank/DDBJ databases">
        <title>Discovery of the Pendulisporaceae a myxobacterial family with distinct sporulation behavior and unique specialized metabolism.</title>
        <authorList>
            <person name="Garcia R."/>
            <person name="Popoff A."/>
            <person name="Bader C.D."/>
            <person name="Loehr J."/>
            <person name="Walesch S."/>
            <person name="Walt C."/>
            <person name="Boldt J."/>
            <person name="Bunk B."/>
            <person name="Haeckl F.J.F.P.J."/>
            <person name="Gunesch A.P."/>
            <person name="Birkelbach J."/>
            <person name="Nuebel U."/>
            <person name="Pietschmann T."/>
            <person name="Bach T."/>
            <person name="Mueller R."/>
        </authorList>
    </citation>
    <scope>NUCLEOTIDE SEQUENCE [LARGE SCALE GENOMIC DNA]</scope>
    <source>
        <strain evidence="1 2">MSr11954</strain>
    </source>
</reference>
<evidence type="ECO:0000313" key="2">
    <source>
        <dbReference type="Proteomes" id="UP001370348"/>
    </source>
</evidence>
<evidence type="ECO:0000313" key="1">
    <source>
        <dbReference type="EMBL" id="WXB17661.1"/>
    </source>
</evidence>